<name>A0A5C5V1U1_9BACT</name>
<dbReference type="PANTHER" id="PTHR32347">
    <property type="entry name" value="EFFLUX SYSTEM COMPONENT YKNX-RELATED"/>
    <property type="match status" value="1"/>
</dbReference>
<dbReference type="InterPro" id="IPR058637">
    <property type="entry name" value="YknX-like_C"/>
</dbReference>
<dbReference type="Gene3D" id="2.40.30.170">
    <property type="match status" value="1"/>
</dbReference>
<dbReference type="OrthoDB" id="9791520at2"/>
<sequence length="409" mass="44275">MQNWLSKLFFLAVGLAVVGGLVVAFLPEPVDVDMATIERGSLLVTVDEDGKTRIREKYVVSTPLSGRLLRIDHDPGDTVTAGQTVLAVVEPRDPELLDARAVSEAEARVQAAEAALKRAEPVLEQARLRQAQAERDLQRYRNLVSSGGVTQEEFEDIEATYQFASEELRASRYSQEIAEFELEQARAALLRTRPAEENAADGADGANGWNITIRSPIDGRVLRVFQESAAVVTAGTSLLELGDPTDLEVEIDVLSSDAVRVRPGARVLLEHWGGDNTLEGRVRLVEPAGFTKISTLGVEEQRVNVIVDLVDDPAARQQLGDGFRVEARIVTASADDALVAPTSALFRSGGDWVVFKVVDGLAVQTPVDVGKQNDLLAEVLSGLSEGDRVILHPSDRVRDASAVRSRTGN</sequence>
<dbReference type="RefSeq" id="WP_146568009.1">
    <property type="nucleotide sequence ID" value="NZ_SIHJ01000003.1"/>
</dbReference>
<dbReference type="EMBL" id="SIHJ01000003">
    <property type="protein sequence ID" value="TWT32546.1"/>
    <property type="molecule type" value="Genomic_DNA"/>
</dbReference>
<organism evidence="4 5">
    <name type="scientific">Posidoniimonas corsicana</name>
    <dbReference type="NCBI Taxonomy" id="1938618"/>
    <lineage>
        <taxon>Bacteria</taxon>
        <taxon>Pseudomonadati</taxon>
        <taxon>Planctomycetota</taxon>
        <taxon>Planctomycetia</taxon>
        <taxon>Pirellulales</taxon>
        <taxon>Lacipirellulaceae</taxon>
        <taxon>Posidoniimonas</taxon>
    </lineage>
</organism>
<evidence type="ECO:0000256" key="1">
    <source>
        <dbReference type="ARBA" id="ARBA00004196"/>
    </source>
</evidence>
<dbReference type="Pfam" id="PF25989">
    <property type="entry name" value="YknX_C"/>
    <property type="match status" value="1"/>
</dbReference>
<accession>A0A5C5V1U1</accession>
<feature type="domain" description="YknX-like C-terminal permuted SH3-like" evidence="3">
    <location>
        <begin position="338"/>
        <end position="404"/>
    </location>
</feature>
<evidence type="ECO:0000256" key="2">
    <source>
        <dbReference type="ARBA" id="ARBA00023054"/>
    </source>
</evidence>
<proteinExistence type="predicted"/>
<evidence type="ECO:0000313" key="5">
    <source>
        <dbReference type="Proteomes" id="UP000316714"/>
    </source>
</evidence>
<evidence type="ECO:0000259" key="3">
    <source>
        <dbReference type="Pfam" id="PF25989"/>
    </source>
</evidence>
<keyword evidence="5" id="KW-1185">Reference proteome</keyword>
<dbReference type="Gene3D" id="1.10.287.470">
    <property type="entry name" value="Helix hairpin bin"/>
    <property type="match status" value="1"/>
</dbReference>
<evidence type="ECO:0000313" key="4">
    <source>
        <dbReference type="EMBL" id="TWT32546.1"/>
    </source>
</evidence>
<dbReference type="InterPro" id="IPR050465">
    <property type="entry name" value="UPF0194_transport"/>
</dbReference>
<keyword evidence="2" id="KW-0175">Coiled coil</keyword>
<dbReference type="Gene3D" id="2.40.420.20">
    <property type="match status" value="1"/>
</dbReference>
<dbReference type="Proteomes" id="UP000316714">
    <property type="component" value="Unassembled WGS sequence"/>
</dbReference>
<protein>
    <submittedName>
        <fullName evidence="4">Putative efflux system component YknX</fullName>
    </submittedName>
</protein>
<comment type="subcellular location">
    <subcellularLocation>
        <location evidence="1">Cell envelope</location>
    </subcellularLocation>
</comment>
<reference evidence="4 5" key="1">
    <citation type="submission" date="2019-02" db="EMBL/GenBank/DDBJ databases">
        <title>Deep-cultivation of Planctomycetes and their phenomic and genomic characterization uncovers novel biology.</title>
        <authorList>
            <person name="Wiegand S."/>
            <person name="Jogler M."/>
            <person name="Boedeker C."/>
            <person name="Pinto D."/>
            <person name="Vollmers J."/>
            <person name="Rivas-Marin E."/>
            <person name="Kohn T."/>
            <person name="Peeters S.H."/>
            <person name="Heuer A."/>
            <person name="Rast P."/>
            <person name="Oberbeckmann S."/>
            <person name="Bunk B."/>
            <person name="Jeske O."/>
            <person name="Meyerdierks A."/>
            <person name="Storesund J.E."/>
            <person name="Kallscheuer N."/>
            <person name="Luecker S."/>
            <person name="Lage O.M."/>
            <person name="Pohl T."/>
            <person name="Merkel B.J."/>
            <person name="Hornburger P."/>
            <person name="Mueller R.-W."/>
            <person name="Bruemmer F."/>
            <person name="Labrenz M."/>
            <person name="Spormann A.M."/>
            <person name="Op Den Camp H."/>
            <person name="Overmann J."/>
            <person name="Amann R."/>
            <person name="Jetten M.S.M."/>
            <person name="Mascher T."/>
            <person name="Medema M.H."/>
            <person name="Devos D.P."/>
            <person name="Kaster A.-K."/>
            <person name="Ovreas L."/>
            <person name="Rohde M."/>
            <person name="Galperin M.Y."/>
            <person name="Jogler C."/>
        </authorList>
    </citation>
    <scope>NUCLEOTIDE SEQUENCE [LARGE SCALE GENOMIC DNA]</scope>
    <source>
        <strain evidence="4 5">KOR34</strain>
    </source>
</reference>
<gene>
    <name evidence="4" type="primary">yknX</name>
    <name evidence="4" type="ORF">KOR34_43090</name>
</gene>
<dbReference type="GO" id="GO:0030313">
    <property type="term" value="C:cell envelope"/>
    <property type="evidence" value="ECO:0007669"/>
    <property type="project" value="UniProtKB-SubCell"/>
</dbReference>
<comment type="caution">
    <text evidence="4">The sequence shown here is derived from an EMBL/GenBank/DDBJ whole genome shotgun (WGS) entry which is preliminary data.</text>
</comment>
<dbReference type="SUPFAM" id="SSF111369">
    <property type="entry name" value="HlyD-like secretion proteins"/>
    <property type="match status" value="1"/>
</dbReference>
<dbReference type="AlphaFoldDB" id="A0A5C5V1U1"/>
<dbReference type="PANTHER" id="PTHR32347:SF29">
    <property type="entry name" value="UPF0194 MEMBRANE PROTEIN YBHG"/>
    <property type="match status" value="1"/>
</dbReference>
<dbReference type="Gene3D" id="2.40.50.100">
    <property type="match status" value="1"/>
</dbReference>